<feature type="disulfide bond" evidence="8">
    <location>
        <begin position="471"/>
        <end position="481"/>
    </location>
</feature>
<keyword evidence="13" id="KW-1185">Reference proteome</keyword>
<evidence type="ECO:0000256" key="2">
    <source>
        <dbReference type="ARBA" id="ARBA00022525"/>
    </source>
</evidence>
<evidence type="ECO:0000313" key="13">
    <source>
        <dbReference type="Proteomes" id="UP000735302"/>
    </source>
</evidence>
<feature type="domain" description="EGF-like" evidence="11">
    <location>
        <begin position="765"/>
        <end position="807"/>
    </location>
</feature>
<proteinExistence type="predicted"/>
<dbReference type="SUPFAM" id="SSF57196">
    <property type="entry name" value="EGF/Laminin"/>
    <property type="match status" value="2"/>
</dbReference>
<dbReference type="InterPro" id="IPR009030">
    <property type="entry name" value="Growth_fac_rcpt_cys_sf"/>
</dbReference>
<feature type="transmembrane region" description="Helical" evidence="10">
    <location>
        <begin position="1012"/>
        <end position="1038"/>
    </location>
</feature>
<dbReference type="CDD" id="cd00054">
    <property type="entry name" value="EGF_CA"/>
    <property type="match status" value="9"/>
</dbReference>
<dbReference type="Pfam" id="PF12662">
    <property type="entry name" value="cEGF"/>
    <property type="match status" value="2"/>
</dbReference>
<comment type="caution">
    <text evidence="8">Lacks conserved residue(s) required for the propagation of feature annotation.</text>
</comment>
<evidence type="ECO:0000256" key="10">
    <source>
        <dbReference type="SAM" id="Phobius"/>
    </source>
</evidence>
<feature type="domain" description="EGF-like" evidence="11">
    <location>
        <begin position="808"/>
        <end position="849"/>
    </location>
</feature>
<feature type="domain" description="EGF-like" evidence="11">
    <location>
        <begin position="678"/>
        <end position="719"/>
    </location>
</feature>
<keyword evidence="10" id="KW-1133">Transmembrane helix</keyword>
<dbReference type="Gene3D" id="2.10.25.10">
    <property type="entry name" value="Laminin"/>
    <property type="match status" value="14"/>
</dbReference>
<dbReference type="FunFam" id="2.10.25.10:FF:000119">
    <property type="entry name" value="vitamin K-dependent protein S"/>
    <property type="match status" value="1"/>
</dbReference>
<feature type="domain" description="EGF-like" evidence="11">
    <location>
        <begin position="425"/>
        <end position="466"/>
    </location>
</feature>
<keyword evidence="3 8" id="KW-0245">EGF-like domain</keyword>
<dbReference type="InterPro" id="IPR000742">
    <property type="entry name" value="EGF"/>
</dbReference>
<protein>
    <submittedName>
        <fullName evidence="12">Fibrillin-1</fullName>
    </submittedName>
</protein>
<evidence type="ECO:0000256" key="7">
    <source>
        <dbReference type="ARBA" id="ARBA00023180"/>
    </source>
</evidence>
<evidence type="ECO:0000256" key="4">
    <source>
        <dbReference type="ARBA" id="ARBA00022729"/>
    </source>
</evidence>
<dbReference type="PROSITE" id="PS01187">
    <property type="entry name" value="EGF_CA"/>
    <property type="match status" value="5"/>
</dbReference>
<feature type="region of interest" description="Disordered" evidence="9">
    <location>
        <begin position="1092"/>
        <end position="1111"/>
    </location>
</feature>
<evidence type="ECO:0000256" key="6">
    <source>
        <dbReference type="ARBA" id="ARBA00023157"/>
    </source>
</evidence>
<dbReference type="Pfam" id="PF07645">
    <property type="entry name" value="EGF_CA"/>
    <property type="match status" value="10"/>
</dbReference>
<gene>
    <name evidence="12" type="ORF">PoB_005066700</name>
</gene>
<dbReference type="Proteomes" id="UP000735302">
    <property type="component" value="Unassembled WGS sequence"/>
</dbReference>
<evidence type="ECO:0000256" key="5">
    <source>
        <dbReference type="ARBA" id="ARBA00022737"/>
    </source>
</evidence>
<dbReference type="EMBL" id="BLXT01005595">
    <property type="protein sequence ID" value="GFO24162.1"/>
    <property type="molecule type" value="Genomic_DNA"/>
</dbReference>
<dbReference type="PANTHER" id="PTHR24034:SF89">
    <property type="entry name" value="COMPLEMENT COMPONENT C1Q RECEPTOR"/>
    <property type="match status" value="1"/>
</dbReference>
<keyword evidence="6 8" id="KW-1015">Disulfide bond</keyword>
<dbReference type="FunFam" id="2.10.25.10:FF:000014">
    <property type="entry name" value="Latent-transforming growth factor beta-binding protein 3"/>
    <property type="match status" value="3"/>
</dbReference>
<keyword evidence="2" id="KW-0964">Secreted</keyword>
<comment type="caution">
    <text evidence="12">The sequence shown here is derived from an EMBL/GenBank/DDBJ whole genome shotgun (WGS) entry which is preliminary data.</text>
</comment>
<dbReference type="PROSITE" id="PS50026">
    <property type="entry name" value="EGF_3"/>
    <property type="match status" value="7"/>
</dbReference>
<comment type="subcellular location">
    <subcellularLocation>
        <location evidence="1">Secreted</location>
    </subcellularLocation>
</comment>
<dbReference type="InterPro" id="IPR049883">
    <property type="entry name" value="NOTCH1_EGF-like"/>
</dbReference>
<dbReference type="InterPro" id="IPR001881">
    <property type="entry name" value="EGF-like_Ca-bd_dom"/>
</dbReference>
<dbReference type="SMART" id="SM00181">
    <property type="entry name" value="EGF"/>
    <property type="match status" value="17"/>
</dbReference>
<evidence type="ECO:0000256" key="9">
    <source>
        <dbReference type="SAM" id="MobiDB-lite"/>
    </source>
</evidence>
<organism evidence="12 13">
    <name type="scientific">Plakobranchus ocellatus</name>
    <dbReference type="NCBI Taxonomy" id="259542"/>
    <lineage>
        <taxon>Eukaryota</taxon>
        <taxon>Metazoa</taxon>
        <taxon>Spiralia</taxon>
        <taxon>Lophotrochozoa</taxon>
        <taxon>Mollusca</taxon>
        <taxon>Gastropoda</taxon>
        <taxon>Heterobranchia</taxon>
        <taxon>Euthyneura</taxon>
        <taxon>Panpulmonata</taxon>
        <taxon>Sacoglossa</taxon>
        <taxon>Placobranchoidea</taxon>
        <taxon>Plakobranchidae</taxon>
        <taxon>Plakobranchus</taxon>
    </lineage>
</organism>
<feature type="domain" description="EGF-like" evidence="11">
    <location>
        <begin position="590"/>
        <end position="632"/>
    </location>
</feature>
<keyword evidence="10" id="KW-0812">Transmembrane</keyword>
<dbReference type="PANTHER" id="PTHR24034">
    <property type="entry name" value="EGF-LIKE DOMAIN-CONTAINING PROTEIN"/>
    <property type="match status" value="1"/>
</dbReference>
<feature type="region of interest" description="Disordered" evidence="9">
    <location>
        <begin position="1125"/>
        <end position="1190"/>
    </location>
</feature>
<dbReference type="AlphaFoldDB" id="A0AAV4BXV7"/>
<keyword evidence="4" id="KW-0732">Signal</keyword>
<dbReference type="GO" id="GO:0005509">
    <property type="term" value="F:calcium ion binding"/>
    <property type="evidence" value="ECO:0007669"/>
    <property type="project" value="InterPro"/>
</dbReference>
<feature type="domain" description="EGF-like" evidence="11">
    <location>
        <begin position="172"/>
        <end position="210"/>
    </location>
</feature>
<name>A0AAV4BXV7_9GAST</name>
<sequence length="1273" mass="137549">MVGYLINHQGGRLCYVPRRYDDGATDASSQNDPGYGSDLVSVTPPPPRDLCESLAINCSYGCRNTSGAAECFCPSGYRLASDNSTCEDVNECLENLCSQGCTNTDGSYSCYCYQGYQLSADRLSCDGCASNRYGVNCGNTCNCRGRDANGGCDAVKGCRCVPQWTGESCTEDFDECDANPNLCSEEQNCVNTAGSYRCECPSGYQDTYNNGSCYNIDECLDRSVSRCPQECLDNPGSFTCFCRAGYIYLSNNTCQDINECATGTSGCEQLCVNKEGSYNCGCRQGYVLGDDRKTCIKRSELCQVYNFNCSFACTIENDAPVCYCPLGYKLAVDGSSCLDINECVSDSDNMCSDTCVNIPGSYNCSCPDGKALQNDQRSCAVCSDYHWGPNCANECACNPKGSTGCDPNSGCTCSVGWAGQYCDQDVDECSYEDSPCPLFSTCVNNPGSYRCRCSTGFQLSANAVCVDIDECQTSFPCDQNCNNTIGSYICSCEEGFQKDGDRCNDIDECEIPSLHQCEQRCRNTKGGFACECFDGYKLDVSNRRTCLPMDDTSLCSTNTCSDLCRVQNGSDVCYCLPGYELDATNTNCSDINECQINNPCDTTNGDCSNLIGGFSCSCDDGFQLAEDMVTCQACDFYKFGNECSETCACNETNTAQCLATNGTCVCSDGWAGPTCSENVNECEAPTSVDCGSNARCVDSPGTYRCVCDIGFFKTNERCQPCDATSYGQDCSNTCSCVTVNTLDCNDTTGSCMCNSGWTGSNCSVDVNECDVGNYCPGPNDTCINLDGSAECRCDSGFYRPTVTDNCEDVNECLDPDLNTCVHPRTCSNTEGSFTCVCKAGYLEINNVCTVNFDLFIVKVSLAYQESDLSSRIYDNSTAEFRALALEIQTSLYSYGVTVIGQAILSVTVFGFRQGSVIADATVAINRLYSDNPPSDAASLIHSLNNAGSLTIGQQQISIDAVTVGSETSELSSSASKCDVFNQLTTCQDSYACSEVNGTVACREVDDDSNYDLIIGLGVGIPLFFILATVVAVLVYMYVKRRAQKDLEIEATSSTRSQDRDQPFRSVFATQMATKGSWGAPSRMQMYAPDAYSEAGTSESSGEGKLLKARQTRGGRLDFQDSAWYDNFGASTDRGGRSGRDGGASGTGLGAITPRSPRDGSRGEEEEEEEEQQQQNNNSSSSSSSGSSSINIINNKINNNNIIKNTINNNINNNINNINNNNNNNKSISTTIIILMCPRCYCSLMFSHFISPYRWRRPHVKLFLGIHVQALGTS</sequence>
<dbReference type="InterPro" id="IPR050751">
    <property type="entry name" value="ECM_structural_protein"/>
</dbReference>
<keyword evidence="5" id="KW-0677">Repeat</keyword>
<dbReference type="Gene3D" id="2.170.300.10">
    <property type="entry name" value="Tie2 ligand-binding domain superfamily"/>
    <property type="match status" value="1"/>
</dbReference>
<dbReference type="GO" id="GO:0005576">
    <property type="term" value="C:extracellular region"/>
    <property type="evidence" value="ECO:0007669"/>
    <property type="project" value="UniProtKB-SubCell"/>
</dbReference>
<dbReference type="InterPro" id="IPR000152">
    <property type="entry name" value="EGF-type_Asp/Asn_hydroxyl_site"/>
</dbReference>
<dbReference type="FunFam" id="2.10.25.10:FF:000038">
    <property type="entry name" value="Fibrillin 2"/>
    <property type="match status" value="1"/>
</dbReference>
<dbReference type="PROSITE" id="PS00010">
    <property type="entry name" value="ASX_HYDROXYL"/>
    <property type="match status" value="10"/>
</dbReference>
<dbReference type="PROSITE" id="PS00022">
    <property type="entry name" value="EGF_1"/>
    <property type="match status" value="1"/>
</dbReference>
<evidence type="ECO:0000256" key="1">
    <source>
        <dbReference type="ARBA" id="ARBA00004613"/>
    </source>
</evidence>
<feature type="compositionally biased region" description="Low complexity" evidence="9">
    <location>
        <begin position="1172"/>
        <end position="1190"/>
    </location>
</feature>
<dbReference type="InterPro" id="IPR018097">
    <property type="entry name" value="EGF_Ca-bd_CS"/>
</dbReference>
<accession>A0AAV4BXV7</accession>
<reference evidence="12 13" key="1">
    <citation type="journal article" date="2021" name="Elife">
        <title>Chloroplast acquisition without the gene transfer in kleptoplastic sea slugs, Plakobranchus ocellatus.</title>
        <authorList>
            <person name="Maeda T."/>
            <person name="Takahashi S."/>
            <person name="Yoshida T."/>
            <person name="Shimamura S."/>
            <person name="Takaki Y."/>
            <person name="Nagai Y."/>
            <person name="Toyoda A."/>
            <person name="Suzuki Y."/>
            <person name="Arimoto A."/>
            <person name="Ishii H."/>
            <person name="Satoh N."/>
            <person name="Nishiyama T."/>
            <person name="Hasebe M."/>
            <person name="Maruyama T."/>
            <person name="Minagawa J."/>
            <person name="Obokata J."/>
            <person name="Shigenobu S."/>
        </authorList>
    </citation>
    <scope>NUCLEOTIDE SEQUENCE [LARGE SCALE GENOMIC DNA]</scope>
</reference>
<dbReference type="SMART" id="SM00179">
    <property type="entry name" value="EGF_CA"/>
    <property type="match status" value="13"/>
</dbReference>
<evidence type="ECO:0000256" key="3">
    <source>
        <dbReference type="ARBA" id="ARBA00022536"/>
    </source>
</evidence>
<dbReference type="InterPro" id="IPR026823">
    <property type="entry name" value="cEGF"/>
</dbReference>
<evidence type="ECO:0000259" key="11">
    <source>
        <dbReference type="PROSITE" id="PS50026"/>
    </source>
</evidence>
<keyword evidence="7" id="KW-0325">Glycoprotein</keyword>
<feature type="domain" description="EGF-like" evidence="11">
    <location>
        <begin position="467"/>
        <end position="504"/>
    </location>
</feature>
<dbReference type="SUPFAM" id="SSF57184">
    <property type="entry name" value="Growth factor receptor domain"/>
    <property type="match status" value="6"/>
</dbReference>
<evidence type="ECO:0000313" key="12">
    <source>
        <dbReference type="EMBL" id="GFO24162.1"/>
    </source>
</evidence>
<keyword evidence="10" id="KW-0472">Membrane</keyword>
<evidence type="ECO:0000256" key="8">
    <source>
        <dbReference type="PROSITE-ProRule" id="PRU00076"/>
    </source>
</evidence>
<dbReference type="PROSITE" id="PS01186">
    <property type="entry name" value="EGF_2"/>
    <property type="match status" value="10"/>
</dbReference>
<feature type="compositionally biased region" description="Low complexity" evidence="9">
    <location>
        <begin position="1092"/>
        <end position="1103"/>
    </location>
</feature>